<name>A0A397TCU5_9GLOM</name>
<dbReference type="SMART" id="SM00382">
    <property type="entry name" value="AAA"/>
    <property type="match status" value="1"/>
</dbReference>
<dbReference type="GO" id="GO:0016787">
    <property type="term" value="F:hydrolase activity"/>
    <property type="evidence" value="ECO:0007669"/>
    <property type="project" value="UniProtKB-KW"/>
</dbReference>
<feature type="domain" description="AAA+ ATPase" evidence="1">
    <location>
        <begin position="105"/>
        <end position="277"/>
    </location>
</feature>
<dbReference type="CDD" id="cd00009">
    <property type="entry name" value="AAA"/>
    <property type="match status" value="1"/>
</dbReference>
<dbReference type="InterPro" id="IPR003593">
    <property type="entry name" value="AAA+_ATPase"/>
</dbReference>
<dbReference type="InterPro" id="IPR011579">
    <property type="entry name" value="ATPase_dom"/>
</dbReference>
<organism evidence="2 3">
    <name type="scientific">Glomus cerebriforme</name>
    <dbReference type="NCBI Taxonomy" id="658196"/>
    <lineage>
        <taxon>Eukaryota</taxon>
        <taxon>Fungi</taxon>
        <taxon>Fungi incertae sedis</taxon>
        <taxon>Mucoromycota</taxon>
        <taxon>Glomeromycotina</taxon>
        <taxon>Glomeromycetes</taxon>
        <taxon>Glomerales</taxon>
        <taxon>Glomeraceae</taxon>
        <taxon>Glomus</taxon>
    </lineage>
</organism>
<sequence>MNIRNDWKIRPYNSNTARQSEVVFKKYWNAYKSVMTDPSNRNKILTITGVGITTYYLSPSAQVRKITNVFKEGKFIQNDDAPDPNSLVKREDLEEALIKILRLKSGAYCLIVGEHGTGKTNLIRNIILKLKKPKGVVHFECPSVMDDFSKQLASHLNCELYSFNFLDIIRKWITGVRRQEQIYKSKYADWSLLSEQLINAAVSFKKKYGRPIVLILDQVDRIAKNDQEFLEILQDFAKDHADRGSIIIVFVSSEGLVQKLLKSRSAWSRAIHLEIGDISDEAAVKFLENSDVDKNIAKNVVSHLTGGRFALLQQFKNQYNVTPNIAAEEFRNQLFTRIQYSLNNIKISERHKLFTKLIELKCIDIKEAKTIIPLDILHKLIEDNIFSGQHNNRTMSFHSRYVETYFKELKLLQVTLIVLRRLLDDGFKL</sequence>
<dbReference type="GO" id="GO:0005524">
    <property type="term" value="F:ATP binding"/>
    <property type="evidence" value="ECO:0007669"/>
    <property type="project" value="InterPro"/>
</dbReference>
<keyword evidence="3" id="KW-1185">Reference proteome</keyword>
<evidence type="ECO:0000313" key="2">
    <source>
        <dbReference type="EMBL" id="RIA95722.1"/>
    </source>
</evidence>
<dbReference type="SUPFAM" id="SSF52540">
    <property type="entry name" value="P-loop containing nucleoside triphosphate hydrolases"/>
    <property type="match status" value="1"/>
</dbReference>
<dbReference type="Proteomes" id="UP000265703">
    <property type="component" value="Unassembled WGS sequence"/>
</dbReference>
<dbReference type="PANTHER" id="PTHR36168:SF1">
    <property type="entry name" value="ORC1-LIKE AAA ATPASE DOMAIN-CONTAINING PROTEIN"/>
    <property type="match status" value="1"/>
</dbReference>
<gene>
    <name evidence="2" type="ORF">C1645_816310</name>
</gene>
<evidence type="ECO:0000259" key="1">
    <source>
        <dbReference type="SMART" id="SM00382"/>
    </source>
</evidence>
<accession>A0A397TCU5</accession>
<dbReference type="OrthoDB" id="511599at2759"/>
<dbReference type="PANTHER" id="PTHR36168">
    <property type="entry name" value="CHROMOSOME 1, WHOLE GENOME SHOTGUN SEQUENCE"/>
    <property type="match status" value="1"/>
</dbReference>
<reference evidence="2 3" key="1">
    <citation type="submission" date="2018-06" db="EMBL/GenBank/DDBJ databases">
        <title>Comparative genomics reveals the genomic features of Rhizophagus irregularis, R. cerebriforme, R. diaphanum and Gigaspora rosea, and their symbiotic lifestyle signature.</title>
        <authorList>
            <person name="Morin E."/>
            <person name="San Clemente H."/>
            <person name="Chen E.C.H."/>
            <person name="De La Providencia I."/>
            <person name="Hainaut M."/>
            <person name="Kuo A."/>
            <person name="Kohler A."/>
            <person name="Murat C."/>
            <person name="Tang N."/>
            <person name="Roy S."/>
            <person name="Loubradou J."/>
            <person name="Henrissat B."/>
            <person name="Grigoriev I.V."/>
            <person name="Corradi N."/>
            <person name="Roux C."/>
            <person name="Martin F.M."/>
        </authorList>
    </citation>
    <scope>NUCLEOTIDE SEQUENCE [LARGE SCALE GENOMIC DNA]</scope>
    <source>
        <strain evidence="2 3">DAOM 227022</strain>
    </source>
</reference>
<keyword evidence="2" id="KW-0378">Hydrolase</keyword>
<proteinExistence type="predicted"/>
<evidence type="ECO:0000313" key="3">
    <source>
        <dbReference type="Proteomes" id="UP000265703"/>
    </source>
</evidence>
<protein>
    <submittedName>
        <fullName evidence="2">P-loop containing nucleoside triphosphate hydrolase protein</fullName>
    </submittedName>
</protein>
<comment type="caution">
    <text evidence="2">The sequence shown here is derived from an EMBL/GenBank/DDBJ whole genome shotgun (WGS) entry which is preliminary data.</text>
</comment>
<dbReference type="Gene3D" id="3.40.50.300">
    <property type="entry name" value="P-loop containing nucleotide triphosphate hydrolases"/>
    <property type="match status" value="1"/>
</dbReference>
<dbReference type="Pfam" id="PF01637">
    <property type="entry name" value="ATPase_2"/>
    <property type="match status" value="1"/>
</dbReference>
<dbReference type="STRING" id="658196.A0A397TCU5"/>
<dbReference type="AlphaFoldDB" id="A0A397TCU5"/>
<dbReference type="InterPro" id="IPR027417">
    <property type="entry name" value="P-loop_NTPase"/>
</dbReference>
<dbReference type="EMBL" id="QKYT01000056">
    <property type="protein sequence ID" value="RIA95722.1"/>
    <property type="molecule type" value="Genomic_DNA"/>
</dbReference>